<dbReference type="AlphaFoldDB" id="A0A0S4JJT7"/>
<dbReference type="OMA" id="SIHIQDN"/>
<name>A0A0S4JJT7_BODSA</name>
<dbReference type="Proteomes" id="UP000051952">
    <property type="component" value="Unassembled WGS sequence"/>
</dbReference>
<evidence type="ECO:0000313" key="3">
    <source>
        <dbReference type="Proteomes" id="UP000051952"/>
    </source>
</evidence>
<organism evidence="2 3">
    <name type="scientific">Bodo saltans</name>
    <name type="common">Flagellated protozoan</name>
    <dbReference type="NCBI Taxonomy" id="75058"/>
    <lineage>
        <taxon>Eukaryota</taxon>
        <taxon>Discoba</taxon>
        <taxon>Euglenozoa</taxon>
        <taxon>Kinetoplastea</taxon>
        <taxon>Metakinetoplastina</taxon>
        <taxon>Eubodonida</taxon>
        <taxon>Bodonidae</taxon>
        <taxon>Bodo</taxon>
    </lineage>
</organism>
<gene>
    <name evidence="2" type="ORF">BSAL_26590</name>
</gene>
<proteinExistence type="predicted"/>
<feature type="coiled-coil region" evidence="1">
    <location>
        <begin position="194"/>
        <end position="245"/>
    </location>
</feature>
<dbReference type="EMBL" id="CYKH01001823">
    <property type="protein sequence ID" value="CUG90417.1"/>
    <property type="molecule type" value="Genomic_DNA"/>
</dbReference>
<keyword evidence="3" id="KW-1185">Reference proteome</keyword>
<evidence type="ECO:0000256" key="1">
    <source>
        <dbReference type="SAM" id="Coils"/>
    </source>
</evidence>
<reference evidence="3" key="1">
    <citation type="submission" date="2015-09" db="EMBL/GenBank/DDBJ databases">
        <authorList>
            <consortium name="Pathogen Informatics"/>
        </authorList>
    </citation>
    <scope>NUCLEOTIDE SEQUENCE [LARGE SCALE GENOMIC DNA]</scope>
    <source>
        <strain evidence="3">Lake Konstanz</strain>
    </source>
</reference>
<protein>
    <submittedName>
        <fullName evidence="2">Uncharacterized protein</fullName>
    </submittedName>
</protein>
<evidence type="ECO:0000313" key="2">
    <source>
        <dbReference type="EMBL" id="CUG90417.1"/>
    </source>
</evidence>
<dbReference type="VEuPathDB" id="TriTrypDB:BSAL_26590"/>
<accession>A0A0S4JJT7</accession>
<keyword evidence="1" id="KW-0175">Coiled coil</keyword>
<sequence length="249" mass="28598">MSSNASATRILVQEWRAAADEKVRQEVVRDELHRAALSLVSEHKAVLEAWSVQKATSENVINVIVEEVNVKQQELAAMEKETMALSDKIKERRKKIDDDKRIIQLRDEEADRKVKSLMEKEATAKIHIKEFREARDVAQTKLKKTIEATEAAIPREQEEQQRRISAIRAKTEEIEKLIVQEAKQWDVECAGREYESLHTANRALESELKHATEAKLMWSEALQSLSQQSNRSAAMSNEIAQLRRMITTD</sequence>